<evidence type="ECO:0000313" key="2">
    <source>
        <dbReference type="EMBL" id="KAH3724368.1"/>
    </source>
</evidence>
<dbReference type="Proteomes" id="UP000828390">
    <property type="component" value="Unassembled WGS sequence"/>
</dbReference>
<proteinExistence type="predicted"/>
<reference evidence="2" key="2">
    <citation type="submission" date="2020-11" db="EMBL/GenBank/DDBJ databases">
        <authorList>
            <person name="McCartney M.A."/>
            <person name="Auch B."/>
            <person name="Kono T."/>
            <person name="Mallez S."/>
            <person name="Becker A."/>
            <person name="Gohl D.M."/>
            <person name="Silverstein K.A.T."/>
            <person name="Koren S."/>
            <person name="Bechman K.B."/>
            <person name="Herman A."/>
            <person name="Abrahante J.E."/>
            <person name="Garbe J."/>
        </authorList>
    </citation>
    <scope>NUCLEOTIDE SEQUENCE</scope>
    <source>
        <strain evidence="2">Duluth1</strain>
        <tissue evidence="2">Whole animal</tissue>
    </source>
</reference>
<feature type="compositionally biased region" description="Basic and acidic residues" evidence="1">
    <location>
        <begin position="1"/>
        <end position="16"/>
    </location>
</feature>
<keyword evidence="3" id="KW-1185">Reference proteome</keyword>
<name>A0A9D4CFM7_DREPO</name>
<gene>
    <name evidence="2" type="ORF">DPMN_050184</name>
</gene>
<sequence>MEDKKKHVNGHAERNKKPPVPNIKVSKPNSTSKQETNYMKRLENQTTTKLRLTVAPAARPDHETNILKD</sequence>
<organism evidence="2 3">
    <name type="scientific">Dreissena polymorpha</name>
    <name type="common">Zebra mussel</name>
    <name type="synonym">Mytilus polymorpha</name>
    <dbReference type="NCBI Taxonomy" id="45954"/>
    <lineage>
        <taxon>Eukaryota</taxon>
        <taxon>Metazoa</taxon>
        <taxon>Spiralia</taxon>
        <taxon>Lophotrochozoa</taxon>
        <taxon>Mollusca</taxon>
        <taxon>Bivalvia</taxon>
        <taxon>Autobranchia</taxon>
        <taxon>Heteroconchia</taxon>
        <taxon>Euheterodonta</taxon>
        <taxon>Imparidentia</taxon>
        <taxon>Neoheterodontei</taxon>
        <taxon>Myida</taxon>
        <taxon>Dreissenoidea</taxon>
        <taxon>Dreissenidae</taxon>
        <taxon>Dreissena</taxon>
    </lineage>
</organism>
<evidence type="ECO:0000313" key="3">
    <source>
        <dbReference type="Proteomes" id="UP000828390"/>
    </source>
</evidence>
<evidence type="ECO:0000256" key="1">
    <source>
        <dbReference type="SAM" id="MobiDB-lite"/>
    </source>
</evidence>
<feature type="region of interest" description="Disordered" evidence="1">
    <location>
        <begin position="1"/>
        <end position="46"/>
    </location>
</feature>
<reference evidence="2" key="1">
    <citation type="journal article" date="2019" name="bioRxiv">
        <title>The Genome of the Zebra Mussel, Dreissena polymorpha: A Resource for Invasive Species Research.</title>
        <authorList>
            <person name="McCartney M.A."/>
            <person name="Auch B."/>
            <person name="Kono T."/>
            <person name="Mallez S."/>
            <person name="Zhang Y."/>
            <person name="Obille A."/>
            <person name="Becker A."/>
            <person name="Abrahante J.E."/>
            <person name="Garbe J."/>
            <person name="Badalamenti J.P."/>
            <person name="Herman A."/>
            <person name="Mangelson H."/>
            <person name="Liachko I."/>
            <person name="Sullivan S."/>
            <person name="Sone E.D."/>
            <person name="Koren S."/>
            <person name="Silverstein K.A.T."/>
            <person name="Beckman K.B."/>
            <person name="Gohl D.M."/>
        </authorList>
    </citation>
    <scope>NUCLEOTIDE SEQUENCE</scope>
    <source>
        <strain evidence="2">Duluth1</strain>
        <tissue evidence="2">Whole animal</tissue>
    </source>
</reference>
<feature type="compositionally biased region" description="Polar residues" evidence="1">
    <location>
        <begin position="27"/>
        <end position="37"/>
    </location>
</feature>
<comment type="caution">
    <text evidence="2">The sequence shown here is derived from an EMBL/GenBank/DDBJ whole genome shotgun (WGS) entry which is preliminary data.</text>
</comment>
<dbReference type="EMBL" id="JAIWYP010000012">
    <property type="protein sequence ID" value="KAH3724368.1"/>
    <property type="molecule type" value="Genomic_DNA"/>
</dbReference>
<protein>
    <submittedName>
        <fullName evidence="2">Uncharacterized protein</fullName>
    </submittedName>
</protein>
<accession>A0A9D4CFM7</accession>
<dbReference type="AlphaFoldDB" id="A0A9D4CFM7"/>